<dbReference type="SUPFAM" id="SSF53474">
    <property type="entry name" value="alpha/beta-Hydrolases"/>
    <property type="match status" value="1"/>
</dbReference>
<dbReference type="PANTHER" id="PTHR15913:SF0">
    <property type="entry name" value="MASPARDIN"/>
    <property type="match status" value="1"/>
</dbReference>
<evidence type="ECO:0000256" key="3">
    <source>
        <dbReference type="SAM" id="MobiDB-lite"/>
    </source>
</evidence>
<dbReference type="Gene3D" id="3.40.50.1820">
    <property type="entry name" value="alpha/beta hydrolase"/>
    <property type="match status" value="1"/>
</dbReference>
<accession>A0ABQ9X1H6</accession>
<reference evidence="4 5" key="1">
    <citation type="journal article" date="2022" name="bioRxiv">
        <title>Genomics of Preaxostyla Flagellates Illuminates Evolutionary Transitions and the Path Towards Mitochondrial Loss.</title>
        <authorList>
            <person name="Novak L.V.F."/>
            <person name="Treitli S.C."/>
            <person name="Pyrih J."/>
            <person name="Halakuc P."/>
            <person name="Pipaliya S.V."/>
            <person name="Vacek V."/>
            <person name="Brzon O."/>
            <person name="Soukal P."/>
            <person name="Eme L."/>
            <person name="Dacks J.B."/>
            <person name="Karnkowska A."/>
            <person name="Elias M."/>
            <person name="Hampl V."/>
        </authorList>
    </citation>
    <scope>NUCLEOTIDE SEQUENCE [LARGE SCALE GENOMIC DNA]</scope>
    <source>
        <strain evidence="4">NAU3</strain>
        <tissue evidence="4">Gut</tissue>
    </source>
</reference>
<dbReference type="Proteomes" id="UP001281761">
    <property type="component" value="Unassembled WGS sequence"/>
</dbReference>
<dbReference type="EMBL" id="JARBJD010000252">
    <property type="protein sequence ID" value="KAK2945636.1"/>
    <property type="molecule type" value="Genomic_DNA"/>
</dbReference>
<comment type="caution">
    <text evidence="4">The sequence shown here is derived from an EMBL/GenBank/DDBJ whole genome shotgun (WGS) entry which is preliminary data.</text>
</comment>
<protein>
    <submittedName>
        <fullName evidence="4">Maspardin</fullName>
    </submittedName>
</protein>
<organism evidence="4 5">
    <name type="scientific">Blattamonas nauphoetae</name>
    <dbReference type="NCBI Taxonomy" id="2049346"/>
    <lineage>
        <taxon>Eukaryota</taxon>
        <taxon>Metamonada</taxon>
        <taxon>Preaxostyla</taxon>
        <taxon>Oxymonadida</taxon>
        <taxon>Blattamonas</taxon>
    </lineage>
</organism>
<feature type="region of interest" description="Disordered" evidence="3">
    <location>
        <begin position="285"/>
        <end position="339"/>
    </location>
</feature>
<evidence type="ECO:0000313" key="5">
    <source>
        <dbReference type="Proteomes" id="UP001281761"/>
    </source>
</evidence>
<dbReference type="InterPro" id="IPR029058">
    <property type="entry name" value="AB_hydrolase_fold"/>
</dbReference>
<name>A0ABQ9X1H6_9EUKA</name>
<keyword evidence="2" id="KW-0963">Cytoplasm</keyword>
<dbReference type="PANTHER" id="PTHR15913">
    <property type="entry name" value="ACID CLUSTER PROTEIN 33"/>
    <property type="match status" value="1"/>
</dbReference>
<evidence type="ECO:0000256" key="1">
    <source>
        <dbReference type="ARBA" id="ARBA00004496"/>
    </source>
</evidence>
<evidence type="ECO:0000313" key="4">
    <source>
        <dbReference type="EMBL" id="KAK2945636.1"/>
    </source>
</evidence>
<feature type="compositionally biased region" description="Polar residues" evidence="3">
    <location>
        <begin position="295"/>
        <end position="304"/>
    </location>
</feature>
<gene>
    <name evidence="4" type="ORF">BLNAU_19433</name>
</gene>
<evidence type="ECO:0000256" key="2">
    <source>
        <dbReference type="ARBA" id="ARBA00022490"/>
    </source>
</evidence>
<keyword evidence="5" id="KW-1185">Reference proteome</keyword>
<comment type="subcellular location">
    <subcellularLocation>
        <location evidence="1">Cytoplasm</location>
    </subcellularLocation>
</comment>
<proteinExistence type="predicted"/>
<dbReference type="InterPro" id="IPR026151">
    <property type="entry name" value="Maspardin"/>
</dbReference>
<sequence>MGNEVTFPSSALASECKHFTETHTLKKTTISAPQPIVWRYYDVGDEHFPTVVCIPGAVETSAVFFQQILFLSTQKLRVIATEIPECSSYSTLLQSFNHLLSFLGVQKLHLVGSGLGGFFLLLFSKRQTSRVKSLLLLNSFGSNKKFRREMHERTLLTIKTIKGLLLDEHSTVEKNTDNETARQLVEYIIHSTDPEILLSRQLLLTRWRKIDHPVMDDRRISLVITTDCPAAITRHAKSLARHYPNAHYYEMKAGGEFPHLSQPNDLNMYLLVHLRRYEQSLYPLLSADDPPCSKESPQLESPTTRTDRAGLFFSSPSQGPSDDNIDEENDGQADSSESR</sequence>